<dbReference type="InterPro" id="IPR009839">
    <property type="entry name" value="SseB_N"/>
</dbReference>
<name>A0A1Y0IPR4_9BACL</name>
<evidence type="ECO:0000259" key="1">
    <source>
        <dbReference type="Pfam" id="PF07179"/>
    </source>
</evidence>
<sequence length="164" mass="18504">MRRTTRRRRSCSSCKTGKPTRSRCKGGCRLDDQNEQSLVSLDQALLQAQADPDLEPAFFKRLLHSNLYVLGHVEDAQIEEDGTVWPRDNSTLHITHFDVDGQTVLPVFSAPDHLRSLFDEEPDFILLRATNILASATPDLKIVLNPGTSVGRAFTYEDIQKLLR</sequence>
<evidence type="ECO:0000313" key="3">
    <source>
        <dbReference type="Proteomes" id="UP000195437"/>
    </source>
</evidence>
<feature type="domain" description="SseB protein N-terminal" evidence="1">
    <location>
        <begin position="41"/>
        <end position="160"/>
    </location>
</feature>
<evidence type="ECO:0000313" key="2">
    <source>
        <dbReference type="EMBL" id="ARU62592.1"/>
    </source>
</evidence>
<accession>A0A1Y0IPR4</accession>
<gene>
    <name evidence="2" type="ORF">CBW65_17670</name>
</gene>
<dbReference type="AlphaFoldDB" id="A0A1Y0IPR4"/>
<dbReference type="KEGG" id="tum:CBW65_17670"/>
<dbReference type="EMBL" id="CP021434">
    <property type="protein sequence ID" value="ARU62592.1"/>
    <property type="molecule type" value="Genomic_DNA"/>
</dbReference>
<dbReference type="Pfam" id="PF07179">
    <property type="entry name" value="SseB"/>
    <property type="match status" value="1"/>
</dbReference>
<protein>
    <recommendedName>
        <fullName evidence="1">SseB protein N-terminal domain-containing protein</fullName>
    </recommendedName>
</protein>
<proteinExistence type="predicted"/>
<reference evidence="3" key="1">
    <citation type="submission" date="2017-05" db="EMBL/GenBank/DDBJ databases">
        <authorList>
            <person name="Sung H."/>
        </authorList>
    </citation>
    <scope>NUCLEOTIDE SEQUENCE [LARGE SCALE GENOMIC DNA]</scope>
    <source>
        <strain evidence="3">AR23208</strain>
    </source>
</reference>
<dbReference type="Proteomes" id="UP000195437">
    <property type="component" value="Chromosome"/>
</dbReference>
<organism evidence="2 3">
    <name type="scientific">Tumebacillus avium</name>
    <dbReference type="NCBI Taxonomy" id="1903704"/>
    <lineage>
        <taxon>Bacteria</taxon>
        <taxon>Bacillati</taxon>
        <taxon>Bacillota</taxon>
        <taxon>Bacilli</taxon>
        <taxon>Bacillales</taxon>
        <taxon>Alicyclobacillaceae</taxon>
        <taxon>Tumebacillus</taxon>
    </lineage>
</organism>
<keyword evidence="3" id="KW-1185">Reference proteome</keyword>